<evidence type="ECO:0000256" key="1">
    <source>
        <dbReference type="SAM" id="MobiDB-lite"/>
    </source>
</evidence>
<feature type="compositionally biased region" description="Low complexity" evidence="1">
    <location>
        <begin position="50"/>
        <end position="65"/>
    </location>
</feature>
<dbReference type="EMBL" id="JAJAUY010000081">
    <property type="protein sequence ID" value="MCB5181606.1"/>
    <property type="molecule type" value="Genomic_DNA"/>
</dbReference>
<organism evidence="3 4">
    <name type="scientific">Streptomyces antimicrobicus</name>
    <dbReference type="NCBI Taxonomy" id="2883108"/>
    <lineage>
        <taxon>Bacteria</taxon>
        <taxon>Bacillati</taxon>
        <taxon>Actinomycetota</taxon>
        <taxon>Actinomycetes</taxon>
        <taxon>Kitasatosporales</taxon>
        <taxon>Streptomycetaceae</taxon>
        <taxon>Streptomyces</taxon>
    </lineage>
</organism>
<evidence type="ECO:0000313" key="4">
    <source>
        <dbReference type="Proteomes" id="UP001199054"/>
    </source>
</evidence>
<keyword evidence="4" id="KW-1185">Reference proteome</keyword>
<proteinExistence type="predicted"/>
<sequence length="165" mass="17074">MQQPFRRITTRLRSRHRAARLFSATLLTAVSAAALAACGTDTPPAPPKGPSTASAGAPTASTAPTPASPTPPSTSANGIPPKPDAATEARYLRALDAISPDIVAGKTDRAVSRGRDTCGTIHSFPQDRAKQVDITRQRFSGAQQLTSAQAEQILGVVKAHLCPAA</sequence>
<evidence type="ECO:0008006" key="5">
    <source>
        <dbReference type="Google" id="ProtNLM"/>
    </source>
</evidence>
<reference evidence="3 4" key="1">
    <citation type="submission" date="2021-10" db="EMBL/GenBank/DDBJ databases">
        <title>Streptomyces sp. strain SMC 277, a novel streptomycete isolated from soil.</title>
        <authorList>
            <person name="Chanama M."/>
        </authorList>
    </citation>
    <scope>NUCLEOTIDE SEQUENCE [LARGE SCALE GENOMIC DNA]</scope>
    <source>
        <strain evidence="3 4">SMC 277</strain>
    </source>
</reference>
<evidence type="ECO:0000313" key="3">
    <source>
        <dbReference type="EMBL" id="MCB5181606.1"/>
    </source>
</evidence>
<evidence type="ECO:0000256" key="2">
    <source>
        <dbReference type="SAM" id="SignalP"/>
    </source>
</evidence>
<name>A0ABS8BAN9_9ACTN</name>
<feature type="signal peptide" evidence="2">
    <location>
        <begin position="1"/>
        <end position="36"/>
    </location>
</feature>
<dbReference type="Proteomes" id="UP001199054">
    <property type="component" value="Unassembled WGS sequence"/>
</dbReference>
<gene>
    <name evidence="3" type="ORF">LG632_19760</name>
</gene>
<dbReference type="RefSeq" id="WP_226728686.1">
    <property type="nucleotide sequence ID" value="NZ_JAJAUY010000081.1"/>
</dbReference>
<comment type="caution">
    <text evidence="3">The sequence shown here is derived from an EMBL/GenBank/DDBJ whole genome shotgun (WGS) entry which is preliminary data.</text>
</comment>
<accession>A0ABS8BAN9</accession>
<protein>
    <recommendedName>
        <fullName evidence="5">DUF732 domain-containing protein</fullName>
    </recommendedName>
</protein>
<keyword evidence="2" id="KW-0732">Signal</keyword>
<feature type="chain" id="PRO_5046819116" description="DUF732 domain-containing protein" evidence="2">
    <location>
        <begin position="37"/>
        <end position="165"/>
    </location>
</feature>
<feature type="region of interest" description="Disordered" evidence="1">
    <location>
        <begin position="41"/>
        <end position="88"/>
    </location>
</feature>